<proteinExistence type="predicted"/>
<dbReference type="PROSITE" id="PS50850">
    <property type="entry name" value="MFS"/>
    <property type="match status" value="1"/>
</dbReference>
<feature type="transmembrane region" description="Helical" evidence="7">
    <location>
        <begin position="348"/>
        <end position="371"/>
    </location>
</feature>
<feature type="transmembrane region" description="Helical" evidence="7">
    <location>
        <begin position="61"/>
        <end position="81"/>
    </location>
</feature>
<dbReference type="Pfam" id="PF07690">
    <property type="entry name" value="MFS_1"/>
    <property type="match status" value="1"/>
</dbReference>
<sequence length="471" mass="50711">MSSKQHTGTVHSTPRERRKVVAATVIGTTVEWYDFFIYANAAALVFNELFFKPLGPDSATLVSYLSIGLSFLFRPLGAFLAGHFGDKIGRKPMLVITLLLMGAATTLIGVLPTFESAGVLAPILLICLRVLQGISAGGEWGGAVLMAVEHAPKGRRGVYGMYPQLGVPLGMILAASMLAIMSAVSGDQWLVWGWRVPFLFSIVLVVIGFIVRASVDESPVFKEIAKAAETESAPIVKVFARHWKLVILCAFLFAANNAAGYMTTGGFLQGYATKPLEDGGALGMDRTLVLWLVVGSAAVWFITTLISGYLCDAIGRKKTFVIGWLMQLVAVWVLFPLVNMGAENPVMFLLGVSILAIPLGICYGPISVWYAETFPASVRFSGVSISYAIGAIVGGAFAPFIAQWLLQSFGTWVAVAVYLMVVTLLSLTATLLLRDRTNIPLDHTFEDSGQWASWEAGDDVRESSEIAAPAR</sequence>
<accession>A0A7J5BR87</accession>
<dbReference type="PANTHER" id="PTHR43045">
    <property type="entry name" value="SHIKIMATE TRANSPORTER"/>
    <property type="match status" value="1"/>
</dbReference>
<dbReference type="Pfam" id="PF00083">
    <property type="entry name" value="Sugar_tr"/>
    <property type="match status" value="1"/>
</dbReference>
<feature type="transmembrane region" description="Helical" evidence="7">
    <location>
        <begin position="93"/>
        <end position="114"/>
    </location>
</feature>
<dbReference type="InterPro" id="IPR005828">
    <property type="entry name" value="MFS_sugar_transport-like"/>
</dbReference>
<dbReference type="CDD" id="cd17369">
    <property type="entry name" value="MFS_ShiA_like"/>
    <property type="match status" value="1"/>
</dbReference>
<name>A0A7J5BR87_9MICO</name>
<keyword evidence="5 7" id="KW-1133">Transmembrane helix</keyword>
<dbReference type="GO" id="GO:0005886">
    <property type="term" value="C:plasma membrane"/>
    <property type="evidence" value="ECO:0007669"/>
    <property type="project" value="UniProtKB-SubCell"/>
</dbReference>
<dbReference type="Proteomes" id="UP000467240">
    <property type="component" value="Unassembled WGS sequence"/>
</dbReference>
<evidence type="ECO:0000256" key="4">
    <source>
        <dbReference type="ARBA" id="ARBA00022692"/>
    </source>
</evidence>
<keyword evidence="3" id="KW-1003">Cell membrane</keyword>
<evidence type="ECO:0000313" key="10">
    <source>
        <dbReference type="Proteomes" id="UP000467240"/>
    </source>
</evidence>
<evidence type="ECO:0000256" key="2">
    <source>
        <dbReference type="ARBA" id="ARBA00022448"/>
    </source>
</evidence>
<dbReference type="InterPro" id="IPR020846">
    <property type="entry name" value="MFS_dom"/>
</dbReference>
<dbReference type="Gene3D" id="1.20.1250.20">
    <property type="entry name" value="MFS general substrate transporter like domains"/>
    <property type="match status" value="2"/>
</dbReference>
<dbReference type="RefSeq" id="WP_158041533.1">
    <property type="nucleotide sequence ID" value="NZ_JACCFV010000001.1"/>
</dbReference>
<dbReference type="SUPFAM" id="SSF103473">
    <property type="entry name" value="MFS general substrate transporter"/>
    <property type="match status" value="1"/>
</dbReference>
<dbReference type="InterPro" id="IPR036259">
    <property type="entry name" value="MFS_trans_sf"/>
</dbReference>
<evidence type="ECO:0000259" key="8">
    <source>
        <dbReference type="PROSITE" id="PS50850"/>
    </source>
</evidence>
<keyword evidence="6 7" id="KW-0472">Membrane</keyword>
<evidence type="ECO:0000256" key="5">
    <source>
        <dbReference type="ARBA" id="ARBA00022989"/>
    </source>
</evidence>
<feature type="transmembrane region" description="Helical" evidence="7">
    <location>
        <begin position="20"/>
        <end position="41"/>
    </location>
</feature>
<feature type="transmembrane region" description="Helical" evidence="7">
    <location>
        <begin position="322"/>
        <end position="342"/>
    </location>
</feature>
<reference evidence="9 10" key="1">
    <citation type="submission" date="2019-09" db="EMBL/GenBank/DDBJ databases">
        <title>Phylogeny of genus Pseudoclavibacter and closely related genus.</title>
        <authorList>
            <person name="Li Y."/>
        </authorList>
    </citation>
    <scope>NUCLEOTIDE SEQUENCE [LARGE SCALE GENOMIC DNA]</scope>
    <source>
        <strain evidence="9 10">DSM 23821</strain>
    </source>
</reference>
<comment type="caution">
    <text evidence="9">The sequence shown here is derived from an EMBL/GenBank/DDBJ whole genome shotgun (WGS) entry which is preliminary data.</text>
</comment>
<feature type="transmembrane region" description="Helical" evidence="7">
    <location>
        <begin position="288"/>
        <end position="310"/>
    </location>
</feature>
<feature type="transmembrane region" description="Helical" evidence="7">
    <location>
        <begin position="165"/>
        <end position="184"/>
    </location>
</feature>
<dbReference type="GO" id="GO:0022857">
    <property type="term" value="F:transmembrane transporter activity"/>
    <property type="evidence" value="ECO:0007669"/>
    <property type="project" value="InterPro"/>
</dbReference>
<dbReference type="OrthoDB" id="8953821at2"/>
<feature type="transmembrane region" description="Helical" evidence="7">
    <location>
        <begin position="412"/>
        <end position="433"/>
    </location>
</feature>
<evidence type="ECO:0000256" key="3">
    <source>
        <dbReference type="ARBA" id="ARBA00022475"/>
    </source>
</evidence>
<dbReference type="PANTHER" id="PTHR43045:SF1">
    <property type="entry name" value="SHIKIMATE TRANSPORTER"/>
    <property type="match status" value="1"/>
</dbReference>
<keyword evidence="2" id="KW-0813">Transport</keyword>
<feature type="transmembrane region" description="Helical" evidence="7">
    <location>
        <begin position="383"/>
        <end position="406"/>
    </location>
</feature>
<dbReference type="InterPro" id="IPR011701">
    <property type="entry name" value="MFS"/>
</dbReference>
<evidence type="ECO:0000256" key="1">
    <source>
        <dbReference type="ARBA" id="ARBA00004651"/>
    </source>
</evidence>
<organism evidence="9 10">
    <name type="scientific">Pseudoclavibacter chungangensis</name>
    <dbReference type="NCBI Taxonomy" id="587635"/>
    <lineage>
        <taxon>Bacteria</taxon>
        <taxon>Bacillati</taxon>
        <taxon>Actinomycetota</taxon>
        <taxon>Actinomycetes</taxon>
        <taxon>Micrococcales</taxon>
        <taxon>Microbacteriaceae</taxon>
        <taxon>Pseudoclavibacter</taxon>
    </lineage>
</organism>
<keyword evidence="10" id="KW-1185">Reference proteome</keyword>
<protein>
    <submittedName>
        <fullName evidence="9">MHS family MFS transporter</fullName>
    </submittedName>
</protein>
<gene>
    <name evidence="9" type="ORF">F8O01_13755</name>
</gene>
<evidence type="ECO:0000256" key="7">
    <source>
        <dbReference type="SAM" id="Phobius"/>
    </source>
</evidence>
<feature type="transmembrane region" description="Helical" evidence="7">
    <location>
        <begin position="245"/>
        <end position="268"/>
    </location>
</feature>
<keyword evidence="4 7" id="KW-0812">Transmembrane</keyword>
<feature type="transmembrane region" description="Helical" evidence="7">
    <location>
        <begin position="120"/>
        <end position="145"/>
    </location>
</feature>
<feature type="domain" description="Major facilitator superfamily (MFS) profile" evidence="8">
    <location>
        <begin position="20"/>
        <end position="438"/>
    </location>
</feature>
<evidence type="ECO:0000256" key="6">
    <source>
        <dbReference type="ARBA" id="ARBA00023136"/>
    </source>
</evidence>
<evidence type="ECO:0000313" key="9">
    <source>
        <dbReference type="EMBL" id="KAB1654296.1"/>
    </source>
</evidence>
<comment type="subcellular location">
    <subcellularLocation>
        <location evidence="1">Cell membrane</location>
        <topology evidence="1">Multi-pass membrane protein</topology>
    </subcellularLocation>
</comment>
<feature type="transmembrane region" description="Helical" evidence="7">
    <location>
        <begin position="196"/>
        <end position="215"/>
    </location>
</feature>
<dbReference type="EMBL" id="WBJZ01000019">
    <property type="protein sequence ID" value="KAB1654296.1"/>
    <property type="molecule type" value="Genomic_DNA"/>
</dbReference>
<dbReference type="AlphaFoldDB" id="A0A7J5BR87"/>